<dbReference type="AlphaFoldDB" id="A0A511M6K2"/>
<dbReference type="OrthoDB" id="197463at2"/>
<proteinExistence type="predicted"/>
<comment type="caution">
    <text evidence="2">The sequence shown here is derived from an EMBL/GenBank/DDBJ whole genome shotgun (WGS) entry which is preliminary data.</text>
</comment>
<dbReference type="PANTHER" id="PTHR36437:SF2">
    <property type="entry name" value="GLYOXALASE_BLEOMYCIN RESISTANCE PROTEIN_DIOXYGENASE"/>
    <property type="match status" value="1"/>
</dbReference>
<feature type="domain" description="VOC" evidence="1">
    <location>
        <begin position="5"/>
        <end position="119"/>
    </location>
</feature>
<evidence type="ECO:0000313" key="2">
    <source>
        <dbReference type="EMBL" id="GEM36255.1"/>
    </source>
</evidence>
<evidence type="ECO:0000313" key="3">
    <source>
        <dbReference type="Proteomes" id="UP000321424"/>
    </source>
</evidence>
<reference evidence="2 3" key="1">
    <citation type="submission" date="2019-07" db="EMBL/GenBank/DDBJ databases">
        <title>Whole genome shotgun sequence of Nocardia ninae NBRC 108245.</title>
        <authorList>
            <person name="Hosoyama A."/>
            <person name="Uohara A."/>
            <person name="Ohji S."/>
            <person name="Ichikawa N."/>
        </authorList>
    </citation>
    <scope>NUCLEOTIDE SEQUENCE [LARGE SCALE GENOMIC DNA]</scope>
    <source>
        <strain evidence="2 3">NBRC 108245</strain>
    </source>
</reference>
<dbReference type="EMBL" id="BJXA01000003">
    <property type="protein sequence ID" value="GEM36255.1"/>
    <property type="molecule type" value="Genomic_DNA"/>
</dbReference>
<dbReference type="InterPro" id="IPR004360">
    <property type="entry name" value="Glyas_Fos-R_dOase_dom"/>
</dbReference>
<dbReference type="Proteomes" id="UP000321424">
    <property type="component" value="Unassembled WGS sequence"/>
</dbReference>
<dbReference type="Gene3D" id="3.10.180.10">
    <property type="entry name" value="2,3-Dihydroxybiphenyl 1,2-Dioxygenase, domain 1"/>
    <property type="match status" value="1"/>
</dbReference>
<dbReference type="SUPFAM" id="SSF54593">
    <property type="entry name" value="Glyoxalase/Bleomycin resistance protein/Dihydroxybiphenyl dioxygenase"/>
    <property type="match status" value="1"/>
</dbReference>
<dbReference type="InterPro" id="IPR037523">
    <property type="entry name" value="VOC_core"/>
</dbReference>
<dbReference type="PROSITE" id="PS51819">
    <property type="entry name" value="VOC"/>
    <property type="match status" value="1"/>
</dbReference>
<dbReference type="RefSeq" id="WP_147128578.1">
    <property type="nucleotide sequence ID" value="NZ_BJXA01000003.1"/>
</dbReference>
<protein>
    <recommendedName>
        <fullName evidence="1">VOC domain-containing protein</fullName>
    </recommendedName>
</protein>
<gene>
    <name evidence="2" type="primary">yetH</name>
    <name evidence="2" type="ORF">NN4_07740</name>
</gene>
<dbReference type="InterPro" id="IPR029068">
    <property type="entry name" value="Glyas_Bleomycin-R_OHBP_Dase"/>
</dbReference>
<sequence length="126" mass="13410">MTITQINTITAFVADQDKAKEFYTTVLGFTVRGDQTMGDNRWLEVAPSEAGTAIVLHKPFPGASPGTLSGVILGSDDVDAAAARLREAGAQVDGPHELPWGRQATFADPDGNSFVLQAPLAQERQQ</sequence>
<dbReference type="Pfam" id="PF00903">
    <property type="entry name" value="Glyoxalase"/>
    <property type="match status" value="1"/>
</dbReference>
<name>A0A511M6K2_9NOCA</name>
<accession>A0A511M6K2</accession>
<evidence type="ECO:0000259" key="1">
    <source>
        <dbReference type="PROSITE" id="PS51819"/>
    </source>
</evidence>
<dbReference type="PANTHER" id="PTHR36437">
    <property type="entry name" value="GLYOXALASE/BLEOMYCIN RESISTANCE PROTEIN/DIOXYGENASE"/>
    <property type="match status" value="1"/>
</dbReference>
<organism evidence="2 3">
    <name type="scientific">Nocardia ninae NBRC 108245</name>
    <dbReference type="NCBI Taxonomy" id="1210091"/>
    <lineage>
        <taxon>Bacteria</taxon>
        <taxon>Bacillati</taxon>
        <taxon>Actinomycetota</taxon>
        <taxon>Actinomycetes</taxon>
        <taxon>Mycobacteriales</taxon>
        <taxon>Nocardiaceae</taxon>
        <taxon>Nocardia</taxon>
    </lineage>
</organism>
<keyword evidence="3" id="KW-1185">Reference proteome</keyword>